<dbReference type="GO" id="GO:0009055">
    <property type="term" value="F:electron transfer activity"/>
    <property type="evidence" value="ECO:0007669"/>
    <property type="project" value="TreeGrafter"/>
</dbReference>
<organism evidence="3 4">
    <name type="scientific">Algisphaera agarilytica</name>
    <dbReference type="NCBI Taxonomy" id="1385975"/>
    <lineage>
        <taxon>Bacteria</taxon>
        <taxon>Pseudomonadati</taxon>
        <taxon>Planctomycetota</taxon>
        <taxon>Phycisphaerae</taxon>
        <taxon>Phycisphaerales</taxon>
        <taxon>Phycisphaeraceae</taxon>
        <taxon>Algisphaera</taxon>
    </lineage>
</organism>
<dbReference type="Pfam" id="PF04784">
    <property type="entry name" value="DUF547"/>
    <property type="match status" value="1"/>
</dbReference>
<evidence type="ECO:0000313" key="3">
    <source>
        <dbReference type="EMBL" id="MBB6429319.1"/>
    </source>
</evidence>
<reference evidence="3 4" key="1">
    <citation type="submission" date="2020-08" db="EMBL/GenBank/DDBJ databases">
        <title>Genomic Encyclopedia of Type Strains, Phase IV (KMG-IV): sequencing the most valuable type-strain genomes for metagenomic binning, comparative biology and taxonomic classification.</title>
        <authorList>
            <person name="Goeker M."/>
        </authorList>
    </citation>
    <scope>NUCLEOTIDE SEQUENCE [LARGE SCALE GENOMIC DNA]</scope>
    <source>
        <strain evidence="3 4">DSM 103725</strain>
    </source>
</reference>
<evidence type="ECO:0000313" key="4">
    <source>
        <dbReference type="Proteomes" id="UP000541810"/>
    </source>
</evidence>
<dbReference type="EMBL" id="JACHGY010000001">
    <property type="protein sequence ID" value="MBB6429319.1"/>
    <property type="molecule type" value="Genomic_DNA"/>
</dbReference>
<dbReference type="AlphaFoldDB" id="A0A7X0H4X5"/>
<feature type="domain" description="DUF547" evidence="2">
    <location>
        <begin position="103"/>
        <end position="205"/>
    </location>
</feature>
<name>A0A7X0H4X5_9BACT</name>
<sequence>MPKPTAIVALLTVVATLLSVGCGSAPSVPKEVALETYDDAPYAAVLSAVVRDGLVDYRAFNTLDDQALQDPATAYDSLDGQLDRYLDAIARFGPESTPELFPTEDDQLAYYLNAYNAIMIRLWLDNGARTASPNAQVQWLTWFTVNQWTIDQRTMSLDFLEQRLIRPRFKEARIHGALICGAIDCPPLLDEPYTGDRLDEQLDGIMVAWLNTPEENAIEFHDNGKIYLAAIFGWYRDDFRETGGLTAMIEQYLDDSNPRKAEVLAALENKQIKFQGYDWTINQAK</sequence>
<accession>A0A7X0H4X5</accession>
<dbReference type="GO" id="GO:0045454">
    <property type="term" value="P:cell redox homeostasis"/>
    <property type="evidence" value="ECO:0007669"/>
    <property type="project" value="TreeGrafter"/>
</dbReference>
<dbReference type="RefSeq" id="WP_184676904.1">
    <property type="nucleotide sequence ID" value="NZ_JACHGY010000001.1"/>
</dbReference>
<evidence type="ECO:0000256" key="1">
    <source>
        <dbReference type="SAM" id="SignalP"/>
    </source>
</evidence>
<keyword evidence="4" id="KW-1185">Reference proteome</keyword>
<feature type="chain" id="PRO_5030652654" description="DUF547 domain-containing protein" evidence="1">
    <location>
        <begin position="25"/>
        <end position="285"/>
    </location>
</feature>
<gene>
    <name evidence="3" type="ORF">HNQ40_001125</name>
</gene>
<evidence type="ECO:0000259" key="2">
    <source>
        <dbReference type="Pfam" id="PF04784"/>
    </source>
</evidence>
<comment type="caution">
    <text evidence="3">The sequence shown here is derived from an EMBL/GenBank/DDBJ whole genome shotgun (WGS) entry which is preliminary data.</text>
</comment>
<keyword evidence="1" id="KW-0732">Signal</keyword>
<dbReference type="InterPro" id="IPR051548">
    <property type="entry name" value="Grx-like_ET"/>
</dbReference>
<dbReference type="PANTHER" id="PTHR34386">
    <property type="entry name" value="GLUTAREDOXIN"/>
    <property type="match status" value="1"/>
</dbReference>
<dbReference type="PROSITE" id="PS51257">
    <property type="entry name" value="PROKAR_LIPOPROTEIN"/>
    <property type="match status" value="1"/>
</dbReference>
<dbReference type="Proteomes" id="UP000541810">
    <property type="component" value="Unassembled WGS sequence"/>
</dbReference>
<dbReference type="PANTHER" id="PTHR34386:SF1">
    <property type="entry name" value="GLUTAREDOXIN-LIKE PROTEIN NRDH"/>
    <property type="match status" value="1"/>
</dbReference>
<proteinExistence type="predicted"/>
<protein>
    <recommendedName>
        <fullName evidence="2">DUF547 domain-containing protein</fullName>
    </recommendedName>
</protein>
<feature type="signal peptide" evidence="1">
    <location>
        <begin position="1"/>
        <end position="24"/>
    </location>
</feature>
<dbReference type="InterPro" id="IPR006869">
    <property type="entry name" value="DUF547"/>
</dbReference>